<gene>
    <name evidence="1" type="ORF">DPMN_137510</name>
</gene>
<dbReference type="Proteomes" id="UP000828390">
    <property type="component" value="Unassembled WGS sequence"/>
</dbReference>
<proteinExistence type="predicted"/>
<comment type="caution">
    <text evidence="1">The sequence shown here is derived from an EMBL/GenBank/DDBJ whole genome shotgun (WGS) entry which is preliminary data.</text>
</comment>
<reference evidence="1" key="1">
    <citation type="journal article" date="2019" name="bioRxiv">
        <title>The Genome of the Zebra Mussel, Dreissena polymorpha: A Resource for Invasive Species Research.</title>
        <authorList>
            <person name="McCartney M.A."/>
            <person name="Auch B."/>
            <person name="Kono T."/>
            <person name="Mallez S."/>
            <person name="Zhang Y."/>
            <person name="Obille A."/>
            <person name="Becker A."/>
            <person name="Abrahante J.E."/>
            <person name="Garbe J."/>
            <person name="Badalamenti J.P."/>
            <person name="Herman A."/>
            <person name="Mangelson H."/>
            <person name="Liachko I."/>
            <person name="Sullivan S."/>
            <person name="Sone E.D."/>
            <person name="Koren S."/>
            <person name="Silverstein K.A.T."/>
            <person name="Beckman K.B."/>
            <person name="Gohl D.M."/>
        </authorList>
    </citation>
    <scope>NUCLEOTIDE SEQUENCE</scope>
    <source>
        <strain evidence="1">Duluth1</strain>
        <tissue evidence="1">Whole animal</tissue>
    </source>
</reference>
<reference evidence="1" key="2">
    <citation type="submission" date="2020-11" db="EMBL/GenBank/DDBJ databases">
        <authorList>
            <person name="McCartney M.A."/>
            <person name="Auch B."/>
            <person name="Kono T."/>
            <person name="Mallez S."/>
            <person name="Becker A."/>
            <person name="Gohl D.M."/>
            <person name="Silverstein K.A.T."/>
            <person name="Koren S."/>
            <person name="Bechman K.B."/>
            <person name="Herman A."/>
            <person name="Abrahante J.E."/>
            <person name="Garbe J."/>
        </authorList>
    </citation>
    <scope>NUCLEOTIDE SEQUENCE</scope>
    <source>
        <strain evidence="1">Duluth1</strain>
        <tissue evidence="1">Whole animal</tissue>
    </source>
</reference>
<dbReference type="AlphaFoldDB" id="A0A9D4G7Z2"/>
<accession>A0A9D4G7Z2</accession>
<dbReference type="EMBL" id="JAIWYP010000006">
    <property type="protein sequence ID" value="KAH3809147.1"/>
    <property type="molecule type" value="Genomic_DNA"/>
</dbReference>
<protein>
    <submittedName>
        <fullName evidence="1">Uncharacterized protein</fullName>
    </submittedName>
</protein>
<evidence type="ECO:0000313" key="2">
    <source>
        <dbReference type="Proteomes" id="UP000828390"/>
    </source>
</evidence>
<organism evidence="1 2">
    <name type="scientific">Dreissena polymorpha</name>
    <name type="common">Zebra mussel</name>
    <name type="synonym">Mytilus polymorpha</name>
    <dbReference type="NCBI Taxonomy" id="45954"/>
    <lineage>
        <taxon>Eukaryota</taxon>
        <taxon>Metazoa</taxon>
        <taxon>Spiralia</taxon>
        <taxon>Lophotrochozoa</taxon>
        <taxon>Mollusca</taxon>
        <taxon>Bivalvia</taxon>
        <taxon>Autobranchia</taxon>
        <taxon>Heteroconchia</taxon>
        <taxon>Euheterodonta</taxon>
        <taxon>Imparidentia</taxon>
        <taxon>Neoheterodontei</taxon>
        <taxon>Myida</taxon>
        <taxon>Dreissenoidea</taxon>
        <taxon>Dreissenidae</taxon>
        <taxon>Dreissena</taxon>
    </lineage>
</organism>
<sequence>MNTKKKDQRTMDSIIKDFKREYTGLITQYPLVYKLLSTALVLPLSTAEVHKSLLTS</sequence>
<name>A0A9D4G7Z2_DREPO</name>
<evidence type="ECO:0000313" key="1">
    <source>
        <dbReference type="EMBL" id="KAH3809147.1"/>
    </source>
</evidence>
<keyword evidence="2" id="KW-1185">Reference proteome</keyword>